<keyword evidence="5" id="KW-1185">Reference proteome</keyword>
<organism evidence="4 5">
    <name type="scientific">Candidatus Thiomargarita nelsonii</name>
    <dbReference type="NCBI Taxonomy" id="1003181"/>
    <lineage>
        <taxon>Bacteria</taxon>
        <taxon>Pseudomonadati</taxon>
        <taxon>Pseudomonadota</taxon>
        <taxon>Gammaproteobacteria</taxon>
        <taxon>Thiotrichales</taxon>
        <taxon>Thiotrichaceae</taxon>
        <taxon>Thiomargarita</taxon>
    </lineage>
</organism>
<gene>
    <name evidence="4" type="ORF">THIOM_005296</name>
</gene>
<evidence type="ECO:0000256" key="1">
    <source>
        <dbReference type="SAM" id="Phobius"/>
    </source>
</evidence>
<protein>
    <submittedName>
        <fullName evidence="4">Protein inter-alpha-trypsin</fullName>
    </submittedName>
</protein>
<feature type="signal peptide" evidence="2">
    <location>
        <begin position="1"/>
        <end position="22"/>
    </location>
</feature>
<feature type="transmembrane region" description="Helical" evidence="1">
    <location>
        <begin position="548"/>
        <end position="573"/>
    </location>
</feature>
<dbReference type="Proteomes" id="UP000076962">
    <property type="component" value="Unassembled WGS sequence"/>
</dbReference>
<feature type="domain" description="VIT" evidence="3">
    <location>
        <begin position="23"/>
        <end position="151"/>
    </location>
</feature>
<comment type="caution">
    <text evidence="4">The sequence shown here is derived from an EMBL/GenBank/DDBJ whole genome shotgun (WGS) entry which is preliminary data.</text>
</comment>
<keyword evidence="1" id="KW-0812">Transmembrane</keyword>
<sequence length="574" mass="64216">MKKITTLIPLLLGLILNQTATATESQISLTASDGTGLEMRSFQARIALDGFLAFTELEMVFYNPENRRREGRFQITLPDNAAISRFAMKIGDQLQEGEIVEKQLARRAYEDFLHRRQDPALLETDSGNRFNARIFPIEPKSEKHLILSYSQRLEDLESEYILPLKGLPQLKQLSIKAFYDSDNFSTSQLGNFTGTMSQRNVLSIEKRDYQPTEDFRMPYQPGGHLAMQSEQLVAARIIPFTDASDTQGFEQLIILIDSSASQAPYLSDTLKRLETLLPQLKVGTLLVYTFDQEIREIGKADNPTAQKALIQQIKPDNALGASRLDAAITTLKALKLEKTRLLLISDAVITAGESSGAQLAAQLSTINGLERVDILIPSTHNDKQIARHLAKAGKSPGIVAPLTLSDAHIIRKLTTSVYADIPIKVSGSSWYWPEKVEALQTNEPLIVFAEISSPSTQKEINISVGDKNWQLTGKPANPILLKREWVRARIDKLLDMEDQAQDIDMKNAFHNEIIALSVKERVLSPYTSLLVLETEEDYRRYQIDRKGLADILTIGADGITVQFLFLLLCFLGIC</sequence>
<proteinExistence type="predicted"/>
<dbReference type="PANTHER" id="PTHR45737:SF6">
    <property type="entry name" value="VON WILLEBRAND FACTOR A DOMAIN-CONTAINING PROTEIN 5A"/>
    <property type="match status" value="1"/>
</dbReference>
<feature type="chain" id="PRO_5008048924" evidence="2">
    <location>
        <begin position="23"/>
        <end position="574"/>
    </location>
</feature>
<dbReference type="AlphaFoldDB" id="A0A176RTP2"/>
<dbReference type="SMART" id="SM00609">
    <property type="entry name" value="VIT"/>
    <property type="match status" value="1"/>
</dbReference>
<evidence type="ECO:0000313" key="4">
    <source>
        <dbReference type="EMBL" id="OAD19086.1"/>
    </source>
</evidence>
<dbReference type="PROSITE" id="PS51468">
    <property type="entry name" value="VIT"/>
    <property type="match status" value="1"/>
</dbReference>
<dbReference type="InterPro" id="IPR013694">
    <property type="entry name" value="VIT"/>
</dbReference>
<dbReference type="EMBL" id="LUTY01002950">
    <property type="protein sequence ID" value="OAD19086.1"/>
    <property type="molecule type" value="Genomic_DNA"/>
</dbReference>
<keyword evidence="2" id="KW-0732">Signal</keyword>
<evidence type="ECO:0000256" key="2">
    <source>
        <dbReference type="SAM" id="SignalP"/>
    </source>
</evidence>
<evidence type="ECO:0000313" key="5">
    <source>
        <dbReference type="Proteomes" id="UP000076962"/>
    </source>
</evidence>
<name>A0A176RTP2_9GAMM</name>
<accession>A0A176RTP2</accession>
<reference evidence="4 5" key="1">
    <citation type="submission" date="2016-05" db="EMBL/GenBank/DDBJ databases">
        <title>Single-cell genome of chain-forming Candidatus Thiomargarita nelsonii and comparison to other large sulfur-oxidizing bacteria.</title>
        <authorList>
            <person name="Winkel M."/>
            <person name="Salman V."/>
            <person name="Woyke T."/>
            <person name="Schulz-Vogt H."/>
            <person name="Richter M."/>
            <person name="Flood B."/>
            <person name="Bailey J."/>
            <person name="Amann R."/>
            <person name="Mussmann M."/>
        </authorList>
    </citation>
    <scope>NUCLEOTIDE SEQUENCE [LARGE SCALE GENOMIC DNA]</scope>
    <source>
        <strain evidence="4 5">THI036</strain>
    </source>
</reference>
<keyword evidence="1" id="KW-0472">Membrane</keyword>
<dbReference type="Pfam" id="PF08487">
    <property type="entry name" value="VIT"/>
    <property type="match status" value="1"/>
</dbReference>
<evidence type="ECO:0000259" key="3">
    <source>
        <dbReference type="PROSITE" id="PS51468"/>
    </source>
</evidence>
<dbReference type="PANTHER" id="PTHR45737">
    <property type="entry name" value="VON WILLEBRAND FACTOR A DOMAIN-CONTAINING PROTEIN 5A"/>
    <property type="match status" value="1"/>
</dbReference>
<keyword evidence="1" id="KW-1133">Transmembrane helix</keyword>